<dbReference type="GO" id="GO:0009307">
    <property type="term" value="P:DNA restriction-modification system"/>
    <property type="evidence" value="ECO:0007669"/>
    <property type="project" value="UniProtKB-KW"/>
</dbReference>
<keyword evidence="3 11" id="KW-0489">Methyltransferase</keyword>
<dbReference type="SUPFAM" id="SSF53335">
    <property type="entry name" value="S-adenosyl-L-methionine-dependent methyltransferases"/>
    <property type="match status" value="1"/>
</dbReference>
<dbReference type="InterPro" id="IPR002052">
    <property type="entry name" value="DNA_methylase_N6_adenine_CS"/>
</dbReference>
<sequence length="512" mass="58610">MKEKESILYKIDSKHTNLKMTVTKITTSQLEQYLSRAAWILKGPVDASDFKVYIFPLLFFKRISDVYDEEFKQALEESEGDLEYASLPEFHRFVIPEACHWKDVRETTSNIGLAIEKALRGIEQANQAFLYGIFGDAQWSNKNKLSDRLLIDLIEHFSQYNLSNSTVDSDMLGNSYEYLIKHFADLTNKKAGEFYTPRSVVHLLGRILDPHEGETIYDPACGTGGMLLECVNHLKDNKEDYRTLKLYGQEKNLTSSSIARMNMFLHGVEDFEICRGDTLREPAFFVADGLKTFDCVIANPPFSLKQWGAENWSNDPYGRNIAGVPPKGNGDMAWIQHMIKSMSKTGRMTVVLPHGALFRKGAEGKIRKALLEMDLLEAVIGLGSNIFYGTQLAACVLVFKQKKESQKKKKVLFIDASEEIRTGRAQNFLEPAHVQKIYDWYRDYKEVENYVKVASMEEVMENDYNLNIPLYVEKIIEDNLPSVEEALSDLKTAWDESLKAEKKFKKILKNFI</sequence>
<evidence type="ECO:0000259" key="9">
    <source>
        <dbReference type="Pfam" id="PF02384"/>
    </source>
</evidence>
<evidence type="ECO:0000256" key="7">
    <source>
        <dbReference type="ARBA" id="ARBA00047942"/>
    </source>
</evidence>
<evidence type="ECO:0000313" key="11">
    <source>
        <dbReference type="EMBL" id="CAA6829076.1"/>
    </source>
</evidence>
<dbReference type="InterPro" id="IPR029063">
    <property type="entry name" value="SAM-dependent_MTases_sf"/>
</dbReference>
<dbReference type="EMBL" id="CACVAQ010000461">
    <property type="protein sequence ID" value="CAA6829076.1"/>
    <property type="molecule type" value="Genomic_DNA"/>
</dbReference>
<evidence type="ECO:0000256" key="2">
    <source>
        <dbReference type="ARBA" id="ARBA00011900"/>
    </source>
</evidence>
<dbReference type="GO" id="GO:0008170">
    <property type="term" value="F:N-methyltransferase activity"/>
    <property type="evidence" value="ECO:0007669"/>
    <property type="project" value="InterPro"/>
</dbReference>
<dbReference type="Gene3D" id="3.40.50.150">
    <property type="entry name" value="Vaccinia Virus protein VP39"/>
    <property type="match status" value="1"/>
</dbReference>
<dbReference type="InterPro" id="IPR022749">
    <property type="entry name" value="D12N6_MeTrfase_N"/>
</dbReference>
<evidence type="ECO:0000256" key="6">
    <source>
        <dbReference type="ARBA" id="ARBA00022747"/>
    </source>
</evidence>
<reference evidence="11" key="1">
    <citation type="submission" date="2020-01" db="EMBL/GenBank/DDBJ databases">
        <authorList>
            <person name="Meier V. D."/>
            <person name="Meier V D."/>
        </authorList>
    </citation>
    <scope>NUCLEOTIDE SEQUENCE</scope>
    <source>
        <strain evidence="11">HLG_WM_MAG_10</strain>
    </source>
</reference>
<protein>
    <recommendedName>
        <fullName evidence="2">site-specific DNA-methyltransferase (adenine-specific)</fullName>
        <ecNumber evidence="2">2.1.1.72</ecNumber>
    </recommendedName>
</protein>
<feature type="domain" description="DNA methylase adenine-specific" evidence="9">
    <location>
        <begin position="168"/>
        <end position="475"/>
    </location>
</feature>
<keyword evidence="8" id="KW-0472">Membrane</keyword>
<keyword evidence="6" id="KW-0680">Restriction system</keyword>
<evidence type="ECO:0000256" key="3">
    <source>
        <dbReference type="ARBA" id="ARBA00022603"/>
    </source>
</evidence>
<keyword evidence="4 11" id="KW-0808">Transferase</keyword>
<dbReference type="Pfam" id="PF12161">
    <property type="entry name" value="HsdM_N"/>
    <property type="match status" value="1"/>
</dbReference>
<keyword evidence="8" id="KW-1133">Transmembrane helix</keyword>
<evidence type="ECO:0000256" key="4">
    <source>
        <dbReference type="ARBA" id="ARBA00022679"/>
    </source>
</evidence>
<dbReference type="PRINTS" id="PR00507">
    <property type="entry name" value="N12N6MTFRASE"/>
</dbReference>
<evidence type="ECO:0000256" key="8">
    <source>
        <dbReference type="SAM" id="Phobius"/>
    </source>
</evidence>
<dbReference type="InterPro" id="IPR038333">
    <property type="entry name" value="T1MK-like_N_sf"/>
</dbReference>
<dbReference type="GO" id="GO:0003677">
    <property type="term" value="F:DNA binding"/>
    <property type="evidence" value="ECO:0007669"/>
    <property type="project" value="InterPro"/>
</dbReference>
<comment type="similarity">
    <text evidence="1">Belongs to the N(4)/N(6)-methyltransferase family.</text>
</comment>
<dbReference type="Pfam" id="PF02384">
    <property type="entry name" value="N6_Mtase"/>
    <property type="match status" value="1"/>
</dbReference>
<keyword evidence="5" id="KW-0949">S-adenosyl-L-methionine</keyword>
<dbReference type="GO" id="GO:0032259">
    <property type="term" value="P:methylation"/>
    <property type="evidence" value="ECO:0007669"/>
    <property type="project" value="UniProtKB-KW"/>
</dbReference>
<dbReference type="PROSITE" id="PS00092">
    <property type="entry name" value="N6_MTASE"/>
    <property type="match status" value="1"/>
</dbReference>
<evidence type="ECO:0000256" key="5">
    <source>
        <dbReference type="ARBA" id="ARBA00022691"/>
    </source>
</evidence>
<name>A0A6S6U7I1_9BACT</name>
<feature type="transmembrane region" description="Helical" evidence="8">
    <location>
        <begin position="375"/>
        <end position="399"/>
    </location>
</feature>
<dbReference type="InterPro" id="IPR051537">
    <property type="entry name" value="DNA_Adenine_Mtase"/>
</dbReference>
<accession>A0A6S6U7I1</accession>
<comment type="catalytic activity">
    <reaction evidence="7">
        <text>a 2'-deoxyadenosine in DNA + S-adenosyl-L-methionine = an N(6)-methyl-2'-deoxyadenosine in DNA + S-adenosyl-L-homocysteine + H(+)</text>
        <dbReference type="Rhea" id="RHEA:15197"/>
        <dbReference type="Rhea" id="RHEA-COMP:12418"/>
        <dbReference type="Rhea" id="RHEA-COMP:12419"/>
        <dbReference type="ChEBI" id="CHEBI:15378"/>
        <dbReference type="ChEBI" id="CHEBI:57856"/>
        <dbReference type="ChEBI" id="CHEBI:59789"/>
        <dbReference type="ChEBI" id="CHEBI:90615"/>
        <dbReference type="ChEBI" id="CHEBI:90616"/>
        <dbReference type="EC" id="2.1.1.72"/>
    </reaction>
</comment>
<dbReference type="EC" id="2.1.1.72" evidence="2"/>
<evidence type="ECO:0000256" key="1">
    <source>
        <dbReference type="ARBA" id="ARBA00006594"/>
    </source>
</evidence>
<dbReference type="AlphaFoldDB" id="A0A6S6U7I1"/>
<feature type="domain" description="N6 adenine-specific DNA methyltransferase N-terminal" evidence="10">
    <location>
        <begin position="30"/>
        <end position="157"/>
    </location>
</feature>
<evidence type="ECO:0000259" key="10">
    <source>
        <dbReference type="Pfam" id="PF12161"/>
    </source>
</evidence>
<dbReference type="PANTHER" id="PTHR42933:SF3">
    <property type="entry name" value="TYPE I RESTRICTION ENZYME MJAVIII METHYLASE SUBUNIT"/>
    <property type="match status" value="1"/>
</dbReference>
<gene>
    <name evidence="11" type="ORF">HELGO_WM57765</name>
</gene>
<dbReference type="InterPro" id="IPR003356">
    <property type="entry name" value="DNA_methylase_A-5"/>
</dbReference>
<keyword evidence="8" id="KW-0812">Transmembrane</keyword>
<organism evidence="11">
    <name type="scientific">uncultured Aureispira sp</name>
    <dbReference type="NCBI Taxonomy" id="1331704"/>
    <lineage>
        <taxon>Bacteria</taxon>
        <taxon>Pseudomonadati</taxon>
        <taxon>Bacteroidota</taxon>
        <taxon>Saprospiria</taxon>
        <taxon>Saprospirales</taxon>
        <taxon>Saprospiraceae</taxon>
        <taxon>Aureispira</taxon>
        <taxon>environmental samples</taxon>
    </lineage>
</organism>
<dbReference type="PANTHER" id="PTHR42933">
    <property type="entry name" value="SLR6095 PROTEIN"/>
    <property type="match status" value="1"/>
</dbReference>
<dbReference type="Gene3D" id="1.20.1260.30">
    <property type="match status" value="1"/>
</dbReference>
<proteinExistence type="inferred from homology"/>
<dbReference type="GO" id="GO:0009007">
    <property type="term" value="F:site-specific DNA-methyltransferase (adenine-specific) activity"/>
    <property type="evidence" value="ECO:0007669"/>
    <property type="project" value="UniProtKB-EC"/>
</dbReference>